<dbReference type="GeneID" id="70134887"/>
<gene>
    <name evidence="1" type="ORF">BKA67DRAFT_648846</name>
</gene>
<protein>
    <submittedName>
        <fullName evidence="1">Uncharacterized protein</fullName>
    </submittedName>
</protein>
<dbReference type="Proteomes" id="UP000758603">
    <property type="component" value="Unassembled WGS sequence"/>
</dbReference>
<evidence type="ECO:0000313" key="1">
    <source>
        <dbReference type="EMBL" id="KAH6648874.1"/>
    </source>
</evidence>
<name>A0A9P8UFD1_9PEZI</name>
<sequence>MKNKMKTLRVLNTISLDQNAVSIRRHNISSPCFCRAQRRPVPSSPSLLVNRPRKLPMFYKPDIDDHRLLHDPIHTQDGQRKDTAINAEEYGHFVWNLVTWHLREETNSNAEQVPYGVYEFERASLEKTVDVIISKFAAVHIADEVLANGILDIRKTMLVARCGYYQYAVVKDTAEMKTPRNSEAILNGLERTLRKLQLMKQLRRRRT</sequence>
<comment type="caution">
    <text evidence="1">The sequence shown here is derived from an EMBL/GenBank/DDBJ whole genome shotgun (WGS) entry which is preliminary data.</text>
</comment>
<dbReference type="PANTHER" id="PTHR43812:SF2">
    <property type="entry name" value="FLAVIN REDUCTASE LIKE DOMAIN-CONTAINING PROTEIN"/>
    <property type="match status" value="1"/>
</dbReference>
<dbReference type="Gene3D" id="2.30.110.10">
    <property type="entry name" value="Electron Transport, Fmn-binding Protein, Chain A"/>
    <property type="match status" value="2"/>
</dbReference>
<dbReference type="SUPFAM" id="SSF50475">
    <property type="entry name" value="FMN-binding split barrel"/>
    <property type="match status" value="1"/>
</dbReference>
<dbReference type="PANTHER" id="PTHR43812">
    <property type="entry name" value="BLR2425 PROTEIN"/>
    <property type="match status" value="1"/>
</dbReference>
<dbReference type="InterPro" id="IPR012349">
    <property type="entry name" value="Split_barrel_FMN-bd"/>
</dbReference>
<evidence type="ECO:0000313" key="2">
    <source>
        <dbReference type="Proteomes" id="UP000758603"/>
    </source>
</evidence>
<dbReference type="AlphaFoldDB" id="A0A9P8UFD1"/>
<dbReference type="RefSeq" id="XP_045955381.1">
    <property type="nucleotide sequence ID" value="XM_046105996.1"/>
</dbReference>
<reference evidence="1" key="1">
    <citation type="journal article" date="2021" name="Nat. Commun.">
        <title>Genetic determinants of endophytism in the Arabidopsis root mycobiome.</title>
        <authorList>
            <person name="Mesny F."/>
            <person name="Miyauchi S."/>
            <person name="Thiergart T."/>
            <person name="Pickel B."/>
            <person name="Atanasova L."/>
            <person name="Karlsson M."/>
            <person name="Huettel B."/>
            <person name="Barry K.W."/>
            <person name="Haridas S."/>
            <person name="Chen C."/>
            <person name="Bauer D."/>
            <person name="Andreopoulos W."/>
            <person name="Pangilinan J."/>
            <person name="LaButti K."/>
            <person name="Riley R."/>
            <person name="Lipzen A."/>
            <person name="Clum A."/>
            <person name="Drula E."/>
            <person name="Henrissat B."/>
            <person name="Kohler A."/>
            <person name="Grigoriev I.V."/>
            <person name="Martin F.M."/>
            <person name="Hacquard S."/>
        </authorList>
    </citation>
    <scope>NUCLEOTIDE SEQUENCE</scope>
    <source>
        <strain evidence="1">MPI-SDFR-AT-0073</strain>
    </source>
</reference>
<dbReference type="EMBL" id="JAGPXC010000007">
    <property type="protein sequence ID" value="KAH6648874.1"/>
    <property type="molecule type" value="Genomic_DNA"/>
</dbReference>
<organism evidence="1 2">
    <name type="scientific">Truncatella angustata</name>
    <dbReference type="NCBI Taxonomy" id="152316"/>
    <lineage>
        <taxon>Eukaryota</taxon>
        <taxon>Fungi</taxon>
        <taxon>Dikarya</taxon>
        <taxon>Ascomycota</taxon>
        <taxon>Pezizomycotina</taxon>
        <taxon>Sordariomycetes</taxon>
        <taxon>Xylariomycetidae</taxon>
        <taxon>Amphisphaeriales</taxon>
        <taxon>Sporocadaceae</taxon>
        <taxon>Truncatella</taxon>
    </lineage>
</organism>
<accession>A0A9P8UFD1</accession>
<proteinExistence type="predicted"/>
<keyword evidence="2" id="KW-1185">Reference proteome</keyword>